<reference evidence="4" key="1">
    <citation type="journal article" date="2017" name="Nat. Commun.">
        <title>The asparagus genome sheds light on the origin and evolution of a young Y chromosome.</title>
        <authorList>
            <person name="Harkess A."/>
            <person name="Zhou J."/>
            <person name="Xu C."/>
            <person name="Bowers J.E."/>
            <person name="Van der Hulst R."/>
            <person name="Ayyampalayam S."/>
            <person name="Mercati F."/>
            <person name="Riccardi P."/>
            <person name="McKain M.R."/>
            <person name="Kakrana A."/>
            <person name="Tang H."/>
            <person name="Ray J."/>
            <person name="Groenendijk J."/>
            <person name="Arikit S."/>
            <person name="Mathioni S.M."/>
            <person name="Nakano M."/>
            <person name="Shan H."/>
            <person name="Telgmann-Rauber A."/>
            <person name="Kanno A."/>
            <person name="Yue Z."/>
            <person name="Chen H."/>
            <person name="Li W."/>
            <person name="Chen Y."/>
            <person name="Xu X."/>
            <person name="Zhang Y."/>
            <person name="Luo S."/>
            <person name="Chen H."/>
            <person name="Gao J."/>
            <person name="Mao Z."/>
            <person name="Pires J.C."/>
            <person name="Luo M."/>
            <person name="Kudrna D."/>
            <person name="Wing R.A."/>
            <person name="Meyers B.C."/>
            <person name="Yi K."/>
            <person name="Kong H."/>
            <person name="Lavrijsen P."/>
            <person name="Sunseri F."/>
            <person name="Falavigna A."/>
            <person name="Ye Y."/>
            <person name="Leebens-Mack J.H."/>
            <person name="Chen G."/>
        </authorList>
    </citation>
    <scope>NUCLEOTIDE SEQUENCE [LARGE SCALE GENOMIC DNA]</scope>
    <source>
        <strain evidence="4">cv. DH0086</strain>
    </source>
</reference>
<dbReference type="AlphaFoldDB" id="A0A5P1FW78"/>
<dbReference type="Proteomes" id="UP000243459">
    <property type="component" value="Chromosome 1"/>
</dbReference>
<evidence type="ECO:0000256" key="2">
    <source>
        <dbReference type="PROSITE-ProRule" id="PRU00708"/>
    </source>
</evidence>
<dbReference type="InterPro" id="IPR046960">
    <property type="entry name" value="PPR_At4g14850-like_plant"/>
</dbReference>
<dbReference type="Pfam" id="PF01535">
    <property type="entry name" value="PPR"/>
    <property type="match status" value="4"/>
</dbReference>
<evidence type="ECO:0000313" key="3">
    <source>
        <dbReference type="EMBL" id="ONK82103.1"/>
    </source>
</evidence>
<dbReference type="Gene3D" id="1.25.40.10">
    <property type="entry name" value="Tetratricopeptide repeat domain"/>
    <property type="match status" value="3"/>
</dbReference>
<keyword evidence="1" id="KW-0677">Repeat</keyword>
<dbReference type="GO" id="GO:0009451">
    <property type="term" value="P:RNA modification"/>
    <property type="evidence" value="ECO:0007669"/>
    <property type="project" value="InterPro"/>
</dbReference>
<name>A0A5P1FW78_ASPOF</name>
<evidence type="ECO:0008006" key="5">
    <source>
        <dbReference type="Google" id="ProtNLM"/>
    </source>
</evidence>
<gene>
    <name evidence="3" type="ORF">A4U43_C01F36140</name>
</gene>
<dbReference type="InterPro" id="IPR002885">
    <property type="entry name" value="PPR_rpt"/>
</dbReference>
<dbReference type="PANTHER" id="PTHR47926">
    <property type="entry name" value="PENTATRICOPEPTIDE REPEAT-CONTAINING PROTEIN"/>
    <property type="match status" value="1"/>
</dbReference>
<dbReference type="GO" id="GO:0003723">
    <property type="term" value="F:RNA binding"/>
    <property type="evidence" value="ECO:0007669"/>
    <property type="project" value="InterPro"/>
</dbReference>
<protein>
    <recommendedName>
        <fullName evidence="5">Pentatricopeptide repeat-containing protein</fullName>
    </recommendedName>
</protein>
<dbReference type="InterPro" id="IPR011990">
    <property type="entry name" value="TPR-like_helical_dom_sf"/>
</dbReference>
<accession>A0A5P1FW78</accession>
<dbReference type="PANTHER" id="PTHR47926:SF463">
    <property type="entry name" value="PENTATRICOPEPTIDE REPEAT-CONTAINING PROTEIN"/>
    <property type="match status" value="1"/>
</dbReference>
<dbReference type="PROSITE" id="PS51375">
    <property type="entry name" value="PPR"/>
    <property type="match status" value="1"/>
</dbReference>
<sequence length="390" mass="44417">MLERFRNNDLRQWSLMADSDGESKECAKAKKRKRRRNAHSQYMLMLRSNMLMETIQQSSRNEADPRQGQTLYLEDKGGFEGAAAMGSLSCLNRMKPYYAVSCHGSAALSYKPEPTSCIPLLEKCSDREQAKQIHIRMIKTGLVRIKPFPNPTHSCGTPSSELSPSQNQEQSILLYCQMLDNAAPHNLHTFPFPIKACTLEEIHQIHCHVIKFGFASEIYTLNALLHAYAKFGCIASASSLFRRMPLRDPYAKSEQIDIAKRLFDMMEEKNVISWTVMINGYVEIFLFKDALELFQEKQERRVEPDNVALACALSACAHLDALEQGRWVHTYIRRKKVELDKVLGRVLVDMYAKCGELDEAVITFNKIVETRCVSLWTAIITGFAIHGQGR</sequence>
<keyword evidence="4" id="KW-1185">Reference proteome</keyword>
<dbReference type="NCBIfam" id="TIGR00756">
    <property type="entry name" value="PPR"/>
    <property type="match status" value="1"/>
</dbReference>
<organism evidence="3 4">
    <name type="scientific">Asparagus officinalis</name>
    <name type="common">Garden asparagus</name>
    <dbReference type="NCBI Taxonomy" id="4686"/>
    <lineage>
        <taxon>Eukaryota</taxon>
        <taxon>Viridiplantae</taxon>
        <taxon>Streptophyta</taxon>
        <taxon>Embryophyta</taxon>
        <taxon>Tracheophyta</taxon>
        <taxon>Spermatophyta</taxon>
        <taxon>Magnoliopsida</taxon>
        <taxon>Liliopsida</taxon>
        <taxon>Asparagales</taxon>
        <taxon>Asparagaceae</taxon>
        <taxon>Asparagoideae</taxon>
        <taxon>Asparagus</taxon>
    </lineage>
</organism>
<dbReference type="OMA" id="IRRFTEM"/>
<dbReference type="Gramene" id="ONK82103">
    <property type="protein sequence ID" value="ONK82103"/>
    <property type="gene ID" value="A4U43_C01F36140"/>
</dbReference>
<feature type="repeat" description="PPR" evidence="2">
    <location>
        <begin position="270"/>
        <end position="304"/>
    </location>
</feature>
<proteinExistence type="predicted"/>
<evidence type="ECO:0000256" key="1">
    <source>
        <dbReference type="ARBA" id="ARBA00022737"/>
    </source>
</evidence>
<dbReference type="EMBL" id="CM007381">
    <property type="protein sequence ID" value="ONK82103.1"/>
    <property type="molecule type" value="Genomic_DNA"/>
</dbReference>
<evidence type="ECO:0000313" key="4">
    <source>
        <dbReference type="Proteomes" id="UP000243459"/>
    </source>
</evidence>